<dbReference type="EMBL" id="JAFNEN010000956">
    <property type="protein sequence ID" value="KAG8175723.1"/>
    <property type="molecule type" value="Genomic_DNA"/>
</dbReference>
<proteinExistence type="predicted"/>
<comment type="caution">
    <text evidence="2">The sequence shown here is derived from an EMBL/GenBank/DDBJ whole genome shotgun (WGS) entry which is preliminary data.</text>
</comment>
<name>A0AAV6TVM8_9ARAC</name>
<accession>A0AAV6TVM8</accession>
<gene>
    <name evidence="2" type="ORF">JTE90_010262</name>
</gene>
<evidence type="ECO:0000313" key="2">
    <source>
        <dbReference type="EMBL" id="KAG8175723.1"/>
    </source>
</evidence>
<dbReference type="AlphaFoldDB" id="A0AAV6TVM8"/>
<feature type="region of interest" description="Disordered" evidence="1">
    <location>
        <begin position="106"/>
        <end position="129"/>
    </location>
</feature>
<feature type="region of interest" description="Disordered" evidence="1">
    <location>
        <begin position="13"/>
        <end position="78"/>
    </location>
</feature>
<dbReference type="Proteomes" id="UP000827092">
    <property type="component" value="Unassembled WGS sequence"/>
</dbReference>
<sequence length="129" mass="13976">MEQLHPVLRKKLLNGRKKRQAGLQGQQMQGRSGGYGGYPYGGGAGMQAQQSGAGLQGQQMQGRAGKKKREVDKGVEKQGMQEEALVDKYKKILFLLILRGHALDDRKKRASGARVQGQQMQGGADGIGK</sequence>
<feature type="compositionally biased region" description="Basic and acidic residues" evidence="1">
    <location>
        <begin position="69"/>
        <end position="78"/>
    </location>
</feature>
<organism evidence="2 3">
    <name type="scientific">Oedothorax gibbosus</name>
    <dbReference type="NCBI Taxonomy" id="931172"/>
    <lineage>
        <taxon>Eukaryota</taxon>
        <taxon>Metazoa</taxon>
        <taxon>Ecdysozoa</taxon>
        <taxon>Arthropoda</taxon>
        <taxon>Chelicerata</taxon>
        <taxon>Arachnida</taxon>
        <taxon>Araneae</taxon>
        <taxon>Araneomorphae</taxon>
        <taxon>Entelegynae</taxon>
        <taxon>Araneoidea</taxon>
        <taxon>Linyphiidae</taxon>
        <taxon>Erigoninae</taxon>
        <taxon>Oedothorax</taxon>
    </lineage>
</organism>
<reference evidence="2 3" key="1">
    <citation type="journal article" date="2022" name="Nat. Ecol. Evol.">
        <title>A masculinizing supergene underlies an exaggerated male reproductive morph in a spider.</title>
        <authorList>
            <person name="Hendrickx F."/>
            <person name="De Corte Z."/>
            <person name="Sonet G."/>
            <person name="Van Belleghem S.M."/>
            <person name="Kostlbacher S."/>
            <person name="Vangestel C."/>
        </authorList>
    </citation>
    <scope>NUCLEOTIDE SEQUENCE [LARGE SCALE GENOMIC DNA]</scope>
    <source>
        <strain evidence="2">W744_W776</strain>
    </source>
</reference>
<evidence type="ECO:0000256" key="1">
    <source>
        <dbReference type="SAM" id="MobiDB-lite"/>
    </source>
</evidence>
<keyword evidence="3" id="KW-1185">Reference proteome</keyword>
<evidence type="ECO:0000313" key="3">
    <source>
        <dbReference type="Proteomes" id="UP000827092"/>
    </source>
</evidence>
<protein>
    <submittedName>
        <fullName evidence="2">Uncharacterized protein</fullName>
    </submittedName>
</protein>
<feature type="compositionally biased region" description="Gly residues" evidence="1">
    <location>
        <begin position="31"/>
        <end position="45"/>
    </location>
</feature>
<feature type="compositionally biased region" description="Low complexity" evidence="1">
    <location>
        <begin position="46"/>
        <end position="63"/>
    </location>
</feature>